<organism evidence="1 4">
    <name type="scientific">Marinomonas gallaica</name>
    <dbReference type="NCBI Taxonomy" id="1806667"/>
    <lineage>
        <taxon>Bacteria</taxon>
        <taxon>Pseudomonadati</taxon>
        <taxon>Pseudomonadota</taxon>
        <taxon>Gammaproteobacteria</taxon>
        <taxon>Oceanospirillales</taxon>
        <taxon>Oceanospirillaceae</taxon>
        <taxon>Marinomonas</taxon>
    </lineage>
</organism>
<evidence type="ECO:0000313" key="4">
    <source>
        <dbReference type="Proteomes" id="UP000092871"/>
    </source>
</evidence>
<accession>A0A1C3JVI2</accession>
<protein>
    <recommendedName>
        <fullName evidence="5">Antibiotic biosynthesis monooxygenase</fullName>
    </recommendedName>
</protein>
<name>A0A1C3JVI2_9GAMM</name>
<sequence length="124" mass="14355">MPQGRFIQPLMAGITTQGAKVFIAVYEFQIKDNMELLFREAWLEVTKSIYQNCGSFGSRLHTSETPNILIGYAQWPSREQWEKDHELTDALYAKARNGMRRCLVQTKTVYKLEVCDDYLQTVLA</sequence>
<reference evidence="1 4" key="1">
    <citation type="submission" date="2016-06" db="EMBL/GenBank/DDBJ databases">
        <authorList>
            <person name="Kjaerup R.B."/>
            <person name="Dalgaard T.S."/>
            <person name="Juul-Madsen H.R."/>
        </authorList>
    </citation>
    <scope>NUCLEOTIDE SEQUENCE [LARGE SCALE GENOMIC DNA]</scope>
    <source>
        <strain evidence="1 4">CECT 5115</strain>
    </source>
</reference>
<evidence type="ECO:0000313" key="2">
    <source>
        <dbReference type="EMBL" id="SBT20902.1"/>
    </source>
</evidence>
<evidence type="ECO:0000313" key="3">
    <source>
        <dbReference type="Proteomes" id="UP000092840"/>
    </source>
</evidence>
<dbReference type="AlphaFoldDB" id="A0A1C3JVI2"/>
<gene>
    <name evidence="1" type="ORF">MGA5115_03375</name>
    <name evidence="2" type="ORF">MGA5116_01489</name>
</gene>
<evidence type="ECO:0000313" key="1">
    <source>
        <dbReference type="EMBL" id="SBT19213.1"/>
    </source>
</evidence>
<reference evidence="2 3" key="2">
    <citation type="submission" date="2016-06" db="EMBL/GenBank/DDBJ databases">
        <authorList>
            <person name="Rodrigo-Torres L."/>
            <person name="Arahal D.R."/>
        </authorList>
    </citation>
    <scope>NUCLEOTIDE SEQUENCE [LARGE SCALE GENOMIC DNA]</scope>
    <source>
        <strain evidence="2 3">CECT 5116</strain>
    </source>
</reference>
<dbReference type="EMBL" id="FLRB01000010">
    <property type="protein sequence ID" value="SBT20902.1"/>
    <property type="molecule type" value="Genomic_DNA"/>
</dbReference>
<dbReference type="Proteomes" id="UP000092871">
    <property type="component" value="Unassembled WGS sequence"/>
</dbReference>
<dbReference type="InterPro" id="IPR011008">
    <property type="entry name" value="Dimeric_a/b-barrel"/>
</dbReference>
<keyword evidence="3" id="KW-1185">Reference proteome</keyword>
<evidence type="ECO:0008006" key="5">
    <source>
        <dbReference type="Google" id="ProtNLM"/>
    </source>
</evidence>
<proteinExistence type="predicted"/>
<dbReference type="EMBL" id="FLRA01000031">
    <property type="protein sequence ID" value="SBT19213.1"/>
    <property type="molecule type" value="Genomic_DNA"/>
</dbReference>
<dbReference type="Proteomes" id="UP000092840">
    <property type="component" value="Unassembled WGS sequence"/>
</dbReference>
<dbReference type="Gene3D" id="3.30.70.100">
    <property type="match status" value="1"/>
</dbReference>
<dbReference type="SUPFAM" id="SSF54909">
    <property type="entry name" value="Dimeric alpha+beta barrel"/>
    <property type="match status" value="1"/>
</dbReference>